<proteinExistence type="predicted"/>
<keyword evidence="6" id="KW-1185">Reference proteome</keyword>
<evidence type="ECO:0000256" key="3">
    <source>
        <dbReference type="ARBA" id="ARBA00023121"/>
    </source>
</evidence>
<comment type="caution">
    <text evidence="5">The sequence shown here is derived from an EMBL/GenBank/DDBJ whole genome shotgun (WGS) entry which is preliminary data.</text>
</comment>
<dbReference type="InterPro" id="IPR038261">
    <property type="entry name" value="GPP34-like_sf"/>
</dbReference>
<dbReference type="Pfam" id="PF05719">
    <property type="entry name" value="GPP34"/>
    <property type="match status" value="1"/>
</dbReference>
<keyword evidence="2" id="KW-0333">Golgi apparatus</keyword>
<evidence type="ECO:0000256" key="4">
    <source>
        <dbReference type="ARBA" id="ARBA00023136"/>
    </source>
</evidence>
<dbReference type="InterPro" id="IPR008628">
    <property type="entry name" value="GPP34-like"/>
</dbReference>
<keyword evidence="3" id="KW-0446">Lipid-binding</keyword>
<dbReference type="EMBL" id="BAAAZR010000002">
    <property type="protein sequence ID" value="GAA3797985.1"/>
    <property type="molecule type" value="Genomic_DNA"/>
</dbReference>
<sequence length="210" mass="23076">MDLPKSLPERLYLLAYDTERQRMTARSDLGYMMRAGILAELLIQGHLADATGGPVVRTPAVSDPLLDGVLQQIAASRRRTWQHWVGKSSRANVREVRERLESDGWIRVEHVRILGLLPMAKVTVRDPRVVKRLRTTVTTTLRGGQPVARLDPRDAGLTALAAMTRLKTVMPRAQWRAARGRSEELADPIAPVPTALRKAIQAAAAAAAAG</sequence>
<dbReference type="Proteomes" id="UP001500888">
    <property type="component" value="Unassembled WGS sequence"/>
</dbReference>
<evidence type="ECO:0008006" key="7">
    <source>
        <dbReference type="Google" id="ProtNLM"/>
    </source>
</evidence>
<accession>A0ABP7HKS0</accession>
<dbReference type="Gene3D" id="1.10.3630.10">
    <property type="entry name" value="yeast vps74-n-term truncation variant domain like"/>
    <property type="match status" value="1"/>
</dbReference>
<keyword evidence="4" id="KW-0472">Membrane</keyword>
<evidence type="ECO:0000256" key="1">
    <source>
        <dbReference type="ARBA" id="ARBA00004255"/>
    </source>
</evidence>
<comment type="subcellular location">
    <subcellularLocation>
        <location evidence="1">Golgi apparatus membrane</location>
        <topology evidence="1">Peripheral membrane protein</topology>
        <orientation evidence="1">Cytoplasmic side</orientation>
    </subcellularLocation>
</comment>
<evidence type="ECO:0000313" key="5">
    <source>
        <dbReference type="EMBL" id="GAA3797985.1"/>
    </source>
</evidence>
<gene>
    <name evidence="5" type="ORF">GCM10022226_16690</name>
</gene>
<name>A0ABP7HKS0_9ACTN</name>
<reference evidence="6" key="1">
    <citation type="journal article" date="2019" name="Int. J. Syst. Evol. Microbiol.">
        <title>The Global Catalogue of Microorganisms (GCM) 10K type strain sequencing project: providing services to taxonomists for standard genome sequencing and annotation.</title>
        <authorList>
            <consortium name="The Broad Institute Genomics Platform"/>
            <consortium name="The Broad Institute Genome Sequencing Center for Infectious Disease"/>
            <person name="Wu L."/>
            <person name="Ma J."/>
        </authorList>
    </citation>
    <scope>NUCLEOTIDE SEQUENCE [LARGE SCALE GENOMIC DNA]</scope>
    <source>
        <strain evidence="6">JCM 16908</strain>
    </source>
</reference>
<protein>
    <recommendedName>
        <fullName evidence="7">GPP34 family phosphoprotein</fullName>
    </recommendedName>
</protein>
<organism evidence="5 6">
    <name type="scientific">Sphaerisporangium flaviroseum</name>
    <dbReference type="NCBI Taxonomy" id="509199"/>
    <lineage>
        <taxon>Bacteria</taxon>
        <taxon>Bacillati</taxon>
        <taxon>Actinomycetota</taxon>
        <taxon>Actinomycetes</taxon>
        <taxon>Streptosporangiales</taxon>
        <taxon>Streptosporangiaceae</taxon>
        <taxon>Sphaerisporangium</taxon>
    </lineage>
</organism>
<evidence type="ECO:0000313" key="6">
    <source>
        <dbReference type="Proteomes" id="UP001500888"/>
    </source>
</evidence>
<evidence type="ECO:0000256" key="2">
    <source>
        <dbReference type="ARBA" id="ARBA00023034"/>
    </source>
</evidence>
<dbReference type="RefSeq" id="WP_344936331.1">
    <property type="nucleotide sequence ID" value="NZ_BAAAZR010000002.1"/>
</dbReference>